<dbReference type="GO" id="GO:0005829">
    <property type="term" value="C:cytosol"/>
    <property type="evidence" value="ECO:0000318"/>
    <property type="project" value="GO_Central"/>
</dbReference>
<dbReference type="RefSeq" id="XP_006677888.1">
    <property type="nucleotide sequence ID" value="XM_006677825.1"/>
</dbReference>
<evidence type="ECO:0000256" key="1">
    <source>
        <dbReference type="ARBA" id="ARBA00006623"/>
    </source>
</evidence>
<dbReference type="HOGENOM" id="CLU_084839_1_1_1"/>
<keyword evidence="6" id="KW-1185">Reference proteome</keyword>
<proteinExistence type="inferred from homology"/>
<gene>
    <name evidence="5" type="ORF">BATDEDRAFT_24016</name>
</gene>
<sequence length="259" mass="28181">MNGPIYHQSWHVQLVWPFNFYLNVPSDSIANKFATLVSIPIIMFGCIVAGRLYAFELQDAASINHLVVFLIGTAPFPPGYAATVHFLWPSTANPVWTLLGHISNEKPSAIFKLGGKKSTTISKSMDTLMDDSDSSPFSNVSTIVAKLGISIEPIDQVMAQVSTLPSGSHSLSADLDTSMAVVSRGSIVGSLRPGDAETIANKLLENLYNYCCSFAGNMPMGGTSMFGLDWGTTFIPLKALHDWYLTTQRRIKADPTFLK</sequence>
<feature type="transmembrane region" description="Helical" evidence="2">
    <location>
        <begin position="33"/>
        <end position="54"/>
    </location>
</feature>
<accession>F4NZN5</accession>
<dbReference type="PANTHER" id="PTHR12925:SF0">
    <property type="entry name" value="PROTEIN HIKESHI"/>
    <property type="match status" value="1"/>
</dbReference>
<dbReference type="InterPro" id="IPR008493">
    <property type="entry name" value="Hikeshi-like_N"/>
</dbReference>
<dbReference type="InParanoid" id="F4NZN5"/>
<dbReference type="GeneID" id="18238364"/>
<dbReference type="Proteomes" id="UP000007241">
    <property type="component" value="Unassembled WGS sequence"/>
</dbReference>
<comment type="similarity">
    <text evidence="1">Belongs to the OPI10 family.</text>
</comment>
<keyword evidence="2" id="KW-0812">Transmembrane</keyword>
<dbReference type="GO" id="GO:0006606">
    <property type="term" value="P:protein import into nucleus"/>
    <property type="evidence" value="ECO:0000318"/>
    <property type="project" value="GO_Central"/>
</dbReference>
<dbReference type="STRING" id="684364.F4NZN5"/>
<name>F4NZN5_BATDJ</name>
<evidence type="ECO:0000313" key="6">
    <source>
        <dbReference type="Proteomes" id="UP000007241"/>
    </source>
</evidence>
<evidence type="ECO:0000256" key="2">
    <source>
        <dbReference type="SAM" id="Phobius"/>
    </source>
</evidence>
<evidence type="ECO:0000259" key="4">
    <source>
        <dbReference type="Pfam" id="PF21057"/>
    </source>
</evidence>
<dbReference type="InterPro" id="IPR048364">
    <property type="entry name" value="Hikeshi-like_C"/>
</dbReference>
<protein>
    <submittedName>
        <fullName evidence="5">Uncharacterized protein</fullName>
    </submittedName>
</protein>
<dbReference type="InterPro" id="IPR031318">
    <property type="entry name" value="OPI10"/>
</dbReference>
<feature type="domain" description="Hikeshi-like N-terminal" evidence="3">
    <location>
        <begin position="52"/>
        <end position="164"/>
    </location>
</feature>
<dbReference type="GO" id="GO:0005634">
    <property type="term" value="C:nucleus"/>
    <property type="evidence" value="ECO:0000318"/>
    <property type="project" value="GO_Central"/>
</dbReference>
<dbReference type="GO" id="GO:0061608">
    <property type="term" value="F:nuclear import signal receptor activity"/>
    <property type="evidence" value="ECO:0000318"/>
    <property type="project" value="GO_Central"/>
</dbReference>
<reference evidence="5 6" key="1">
    <citation type="submission" date="2009-12" db="EMBL/GenBank/DDBJ databases">
        <title>The draft genome of Batrachochytrium dendrobatidis.</title>
        <authorList>
            <consortium name="US DOE Joint Genome Institute (JGI-PGF)"/>
            <person name="Kuo A."/>
            <person name="Salamov A."/>
            <person name="Schmutz J."/>
            <person name="Lucas S."/>
            <person name="Pitluck S."/>
            <person name="Rosenblum E."/>
            <person name="Stajich J."/>
            <person name="Eisen M."/>
            <person name="Grigoriev I.V."/>
        </authorList>
    </citation>
    <scope>NUCLEOTIDE SEQUENCE [LARGE SCALE GENOMIC DNA]</scope>
    <source>
        <strain evidence="6">JAM81 / FGSC 10211</strain>
    </source>
</reference>
<dbReference type="PANTHER" id="PTHR12925">
    <property type="entry name" value="HIKESHI FAMILY MEMBER"/>
    <property type="match status" value="1"/>
</dbReference>
<evidence type="ECO:0000313" key="5">
    <source>
        <dbReference type="EMBL" id="EGF81524.1"/>
    </source>
</evidence>
<dbReference type="EMBL" id="GL882882">
    <property type="protein sequence ID" value="EGF81524.1"/>
    <property type="molecule type" value="Genomic_DNA"/>
</dbReference>
<dbReference type="OrthoDB" id="10248398at2759"/>
<dbReference type="Pfam" id="PF21057">
    <property type="entry name" value="Hikeshi-like_C"/>
    <property type="match status" value="1"/>
</dbReference>
<organism evidence="5 6">
    <name type="scientific">Batrachochytrium dendrobatidis (strain JAM81 / FGSC 10211)</name>
    <name type="common">Frog chytrid fungus</name>
    <dbReference type="NCBI Taxonomy" id="684364"/>
    <lineage>
        <taxon>Eukaryota</taxon>
        <taxon>Fungi</taxon>
        <taxon>Fungi incertae sedis</taxon>
        <taxon>Chytridiomycota</taxon>
        <taxon>Chytridiomycota incertae sedis</taxon>
        <taxon>Chytridiomycetes</taxon>
        <taxon>Rhizophydiales</taxon>
        <taxon>Rhizophydiales incertae sedis</taxon>
        <taxon>Batrachochytrium</taxon>
    </lineage>
</organism>
<feature type="transmembrane region" description="Helical" evidence="2">
    <location>
        <begin position="66"/>
        <end position="88"/>
    </location>
</feature>
<keyword evidence="2" id="KW-1133">Transmembrane helix</keyword>
<dbReference type="Pfam" id="PF05603">
    <property type="entry name" value="Hikeshi-like_N"/>
    <property type="match status" value="1"/>
</dbReference>
<dbReference type="OMA" id="WWAKFER"/>
<dbReference type="AlphaFoldDB" id="F4NZN5"/>
<feature type="domain" description="Hikeshi-like C-terminal" evidence="4">
    <location>
        <begin position="196"/>
        <end position="259"/>
    </location>
</feature>
<keyword evidence="2" id="KW-0472">Membrane</keyword>
<dbReference type="FunCoup" id="F4NZN5">
    <property type="interactions" value="336"/>
</dbReference>
<evidence type="ECO:0000259" key="3">
    <source>
        <dbReference type="Pfam" id="PF05603"/>
    </source>
</evidence>